<dbReference type="GO" id="GO:0030246">
    <property type="term" value="F:carbohydrate binding"/>
    <property type="evidence" value="ECO:0007669"/>
    <property type="project" value="TreeGrafter"/>
</dbReference>
<dbReference type="AlphaFoldDB" id="A0A5A9YYE8"/>
<comment type="subcellular location">
    <subcellularLocation>
        <location evidence="1">Cell envelope</location>
    </subcellularLocation>
</comment>
<evidence type="ECO:0000256" key="2">
    <source>
        <dbReference type="ARBA" id="ARBA00022729"/>
    </source>
</evidence>
<dbReference type="InterPro" id="IPR049784">
    <property type="entry name" value="ChvE-like"/>
</dbReference>
<feature type="chain" id="PRO_5022775007" evidence="3">
    <location>
        <begin position="23"/>
        <end position="365"/>
    </location>
</feature>
<feature type="signal peptide" evidence="3">
    <location>
        <begin position="1"/>
        <end position="22"/>
    </location>
</feature>
<dbReference type="PANTHER" id="PTHR30036">
    <property type="entry name" value="D-XYLOSE-BINDING PERIPLASMIC PROTEIN"/>
    <property type="match status" value="1"/>
</dbReference>
<sequence length="365" mass="39215">MSMRARTTVAAALSTVLSLSLAACGGDSGSGSDGKAASVGIAMPTKTSQRWLNDGQNMVDELKGFGYTTTLKYADNDPKNQVAQVEAMIDSGVDALVIASVNGKAFNDVLEKAKSADIPVISYDRLILGSPNVAYYASFDNVKVGTLQADFITEGLGLVNGSGKGPFTVELFAGAPDDNNTRYFYEASMEVLEPYIQSGDLIVRSGETEMNEVTTPRWDGPTAEKRMNKLLDSEYADQDIDAVLSPYDGMSIGIIKALKEHGYGTAAKPLPIVTGQDAEVPSVKSIMADEQAQTVYKDTRELALVTAYMVNSVVHDKKPALNDLQTYDNGKKVVPAYLLEPVSVDKSNYKQVLVDSGYIKKSDLK</sequence>
<dbReference type="NCBIfam" id="NF040907">
    <property type="entry name" value="ChvE"/>
    <property type="match status" value="1"/>
</dbReference>
<evidence type="ECO:0000259" key="4">
    <source>
        <dbReference type="Pfam" id="PF13407"/>
    </source>
</evidence>
<dbReference type="InterPro" id="IPR028082">
    <property type="entry name" value="Peripla_BP_I"/>
</dbReference>
<evidence type="ECO:0000313" key="5">
    <source>
        <dbReference type="EMBL" id="KAA0909884.1"/>
    </source>
</evidence>
<gene>
    <name evidence="5" type="ORF">FGF04_39180</name>
</gene>
<feature type="domain" description="Periplasmic binding protein" evidence="4">
    <location>
        <begin position="39"/>
        <end position="315"/>
    </location>
</feature>
<evidence type="ECO:0000256" key="1">
    <source>
        <dbReference type="ARBA" id="ARBA00004196"/>
    </source>
</evidence>
<comment type="caution">
    <text evidence="5">The sequence shown here is derived from an EMBL/GenBank/DDBJ whole genome shotgun (WGS) entry which is preliminary data.</text>
</comment>
<reference evidence="5 6" key="1">
    <citation type="submission" date="2019-05" db="EMBL/GenBank/DDBJ databases">
        <authorList>
            <person name="Hariharan J."/>
            <person name="Choudoir M.J."/>
            <person name="Diebold P."/>
            <person name="Panke-Buisse K."/>
            <person name="Buckley D.H."/>
        </authorList>
    </citation>
    <scope>NUCLEOTIDE SEQUENCE [LARGE SCALE GENOMIC DNA]</scope>
    <source>
        <strain evidence="5 6">SUN51</strain>
    </source>
</reference>
<dbReference type="Gene3D" id="3.40.50.2300">
    <property type="match status" value="2"/>
</dbReference>
<organism evidence="5 6">
    <name type="scientific">Streptomyces apricus</name>
    <dbReference type="NCBI Taxonomy" id="1828112"/>
    <lineage>
        <taxon>Bacteria</taxon>
        <taxon>Bacillati</taxon>
        <taxon>Actinomycetota</taxon>
        <taxon>Actinomycetes</taxon>
        <taxon>Kitasatosporales</taxon>
        <taxon>Streptomycetaceae</taxon>
        <taxon>Streptomyces</taxon>
    </lineage>
</organism>
<protein>
    <submittedName>
        <fullName evidence="5">Sugar ABC transporter substrate-binding protein</fullName>
    </submittedName>
</protein>
<dbReference type="EMBL" id="VDFC01000201">
    <property type="protein sequence ID" value="KAA0909884.1"/>
    <property type="molecule type" value="Genomic_DNA"/>
</dbReference>
<proteinExistence type="predicted"/>
<dbReference type="InterPro" id="IPR050555">
    <property type="entry name" value="Bact_Solute-Bind_Prot2"/>
</dbReference>
<keyword evidence="2 3" id="KW-0732">Signal</keyword>
<name>A0A5A9YYE8_9ACTN</name>
<dbReference type="SUPFAM" id="SSF53822">
    <property type="entry name" value="Periplasmic binding protein-like I"/>
    <property type="match status" value="1"/>
</dbReference>
<evidence type="ECO:0000256" key="3">
    <source>
        <dbReference type="SAM" id="SignalP"/>
    </source>
</evidence>
<dbReference type="InterPro" id="IPR025997">
    <property type="entry name" value="SBP_2_dom"/>
</dbReference>
<dbReference type="GO" id="GO:0030288">
    <property type="term" value="C:outer membrane-bounded periplasmic space"/>
    <property type="evidence" value="ECO:0007669"/>
    <property type="project" value="TreeGrafter"/>
</dbReference>
<evidence type="ECO:0000313" key="6">
    <source>
        <dbReference type="Proteomes" id="UP000324965"/>
    </source>
</evidence>
<dbReference type="PANTHER" id="PTHR30036:SF1">
    <property type="entry name" value="D-XYLOSE-BINDING PERIPLASMIC PROTEIN"/>
    <property type="match status" value="1"/>
</dbReference>
<dbReference type="RefSeq" id="WP_149516158.1">
    <property type="nucleotide sequence ID" value="NZ_VDFC01000201.1"/>
</dbReference>
<accession>A0A5A9YYE8</accession>
<dbReference type="OrthoDB" id="9773673at2"/>
<dbReference type="PROSITE" id="PS51257">
    <property type="entry name" value="PROKAR_LIPOPROTEIN"/>
    <property type="match status" value="1"/>
</dbReference>
<dbReference type="Proteomes" id="UP000324965">
    <property type="component" value="Unassembled WGS sequence"/>
</dbReference>
<dbReference type="CDD" id="cd19994">
    <property type="entry name" value="PBP1_ChvE"/>
    <property type="match status" value="1"/>
</dbReference>
<keyword evidence="6" id="KW-1185">Reference proteome</keyword>
<dbReference type="Pfam" id="PF13407">
    <property type="entry name" value="Peripla_BP_4"/>
    <property type="match status" value="1"/>
</dbReference>